<dbReference type="OrthoDB" id="2084010at2"/>
<dbReference type="RefSeq" id="WP_094233634.1">
    <property type="nucleotide sequence ID" value="NZ_CP016199.1"/>
</dbReference>
<protein>
    <submittedName>
        <fullName evidence="1">Uncharacterized protein</fullName>
    </submittedName>
</protein>
<accession>A0A223AR35</accession>
<evidence type="ECO:0000313" key="2">
    <source>
        <dbReference type="Proteomes" id="UP000214689"/>
    </source>
</evidence>
<evidence type="ECO:0000313" key="1">
    <source>
        <dbReference type="EMBL" id="ASS37406.1"/>
    </source>
</evidence>
<sequence length="86" mass="10222">MPIIEFTFNEKEFLKPYVEEWPELAAEKLERADAGEYLIALDDMIVCYGFDKKMEFYNEIGVYAQRIYDRVIDACDDYDDRESEGE</sequence>
<proteinExistence type="predicted"/>
<keyword evidence="2" id="KW-1185">Reference proteome</keyword>
<reference evidence="2" key="1">
    <citation type="submission" date="2016-05" db="EMBL/GenBank/DDBJ databases">
        <authorList>
            <person name="Holder M.E."/>
            <person name="Ajami N.J."/>
            <person name="Petrosino J.F."/>
        </authorList>
    </citation>
    <scope>NUCLEOTIDE SEQUENCE [LARGE SCALE GENOMIC DNA]</scope>
    <source>
        <strain evidence="2">ATCC 700696</strain>
    </source>
</reference>
<dbReference type="EMBL" id="CP016199">
    <property type="protein sequence ID" value="ASS37406.1"/>
    <property type="molecule type" value="Genomic_DNA"/>
</dbReference>
<dbReference type="AlphaFoldDB" id="A0A223AR35"/>
<gene>
    <name evidence="1" type="ORF">AXF17_02275</name>
</gene>
<dbReference type="Proteomes" id="UP000214689">
    <property type="component" value="Chromosome"/>
</dbReference>
<organism evidence="1 2">
    <name type="scientific">Mogibacterium pumilum</name>
    <dbReference type="NCBI Taxonomy" id="86332"/>
    <lineage>
        <taxon>Bacteria</taxon>
        <taxon>Bacillati</taxon>
        <taxon>Bacillota</taxon>
        <taxon>Clostridia</taxon>
        <taxon>Peptostreptococcales</taxon>
        <taxon>Anaerovoracaceae</taxon>
        <taxon>Mogibacterium</taxon>
    </lineage>
</organism>
<name>A0A223AR35_9FIRM</name>